<evidence type="ECO:0000313" key="2">
    <source>
        <dbReference type="Proteomes" id="UP000805193"/>
    </source>
</evidence>
<sequence>MSAGSWARLLLLPAAAIAMRYSADNFKLCPDGAMRYIMDVDTGVDDAMALIGMMSFNKCVEAITVVAAAAIAMRYSADNFKLCPDGGMRYIMDVDTGVDDAMALMGMMSYNKCVEAITVVAGNTNMENAYDNTLRVLKEIGQTQGVFNSTVEGKGKKAKFLKALTNHTISCCLGNGQSPGFSLGDFLAVLALVDPASVHERLHHRVAVELTGFHTKGMLVHGWTADMLPHGNRTVDIVDRFNVRNIEKAFRKTFG</sequence>
<keyword evidence="2" id="KW-1185">Reference proteome</keyword>
<organism evidence="1 2">
    <name type="scientific">Ixodes persulcatus</name>
    <name type="common">Taiga tick</name>
    <dbReference type="NCBI Taxonomy" id="34615"/>
    <lineage>
        <taxon>Eukaryota</taxon>
        <taxon>Metazoa</taxon>
        <taxon>Ecdysozoa</taxon>
        <taxon>Arthropoda</taxon>
        <taxon>Chelicerata</taxon>
        <taxon>Arachnida</taxon>
        <taxon>Acari</taxon>
        <taxon>Parasitiformes</taxon>
        <taxon>Ixodida</taxon>
        <taxon>Ixodoidea</taxon>
        <taxon>Ixodidae</taxon>
        <taxon>Ixodinae</taxon>
        <taxon>Ixodes</taxon>
    </lineage>
</organism>
<reference evidence="1 2" key="1">
    <citation type="journal article" date="2020" name="Cell">
        <title>Large-Scale Comparative Analyses of Tick Genomes Elucidate Their Genetic Diversity and Vector Capacities.</title>
        <authorList>
            <consortium name="Tick Genome and Microbiome Consortium (TIGMIC)"/>
            <person name="Jia N."/>
            <person name="Wang J."/>
            <person name="Shi W."/>
            <person name="Du L."/>
            <person name="Sun Y."/>
            <person name="Zhan W."/>
            <person name="Jiang J.F."/>
            <person name="Wang Q."/>
            <person name="Zhang B."/>
            <person name="Ji P."/>
            <person name="Bell-Sakyi L."/>
            <person name="Cui X.M."/>
            <person name="Yuan T.T."/>
            <person name="Jiang B.G."/>
            <person name="Yang W.F."/>
            <person name="Lam T.T."/>
            <person name="Chang Q.C."/>
            <person name="Ding S.J."/>
            <person name="Wang X.J."/>
            <person name="Zhu J.G."/>
            <person name="Ruan X.D."/>
            <person name="Zhao L."/>
            <person name="Wei J.T."/>
            <person name="Ye R.Z."/>
            <person name="Que T.C."/>
            <person name="Du C.H."/>
            <person name="Zhou Y.H."/>
            <person name="Cheng J.X."/>
            <person name="Dai P.F."/>
            <person name="Guo W.B."/>
            <person name="Han X.H."/>
            <person name="Huang E.J."/>
            <person name="Li L.F."/>
            <person name="Wei W."/>
            <person name="Gao Y.C."/>
            <person name="Liu J.Z."/>
            <person name="Shao H.Z."/>
            <person name="Wang X."/>
            <person name="Wang C.C."/>
            <person name="Yang T.C."/>
            <person name="Huo Q.B."/>
            <person name="Li W."/>
            <person name="Chen H.Y."/>
            <person name="Chen S.E."/>
            <person name="Zhou L.G."/>
            <person name="Ni X.B."/>
            <person name="Tian J.H."/>
            <person name="Sheng Y."/>
            <person name="Liu T."/>
            <person name="Pan Y.S."/>
            <person name="Xia L.Y."/>
            <person name="Li J."/>
            <person name="Zhao F."/>
            <person name="Cao W.C."/>
        </authorList>
    </citation>
    <scope>NUCLEOTIDE SEQUENCE [LARGE SCALE GENOMIC DNA]</scope>
    <source>
        <strain evidence="1">Iper-2018</strain>
    </source>
</reference>
<dbReference type="EMBL" id="JABSTQ010009187">
    <property type="protein sequence ID" value="KAG0431889.1"/>
    <property type="molecule type" value="Genomic_DNA"/>
</dbReference>
<dbReference type="Proteomes" id="UP000805193">
    <property type="component" value="Unassembled WGS sequence"/>
</dbReference>
<evidence type="ECO:0000313" key="1">
    <source>
        <dbReference type="EMBL" id="KAG0431889.1"/>
    </source>
</evidence>
<protein>
    <submittedName>
        <fullName evidence="1">Uncharacterized protein</fullName>
    </submittedName>
</protein>
<accession>A0AC60QG15</accession>
<proteinExistence type="predicted"/>
<name>A0AC60QG15_IXOPE</name>
<comment type="caution">
    <text evidence="1">The sequence shown here is derived from an EMBL/GenBank/DDBJ whole genome shotgun (WGS) entry which is preliminary data.</text>
</comment>
<gene>
    <name evidence="1" type="ORF">HPB47_021343</name>
</gene>